<evidence type="ECO:0000313" key="2">
    <source>
        <dbReference type="Proteomes" id="UP000593568"/>
    </source>
</evidence>
<proteinExistence type="predicted"/>
<organism evidence="1 2">
    <name type="scientific">Gossypium trilobum</name>
    <dbReference type="NCBI Taxonomy" id="34281"/>
    <lineage>
        <taxon>Eukaryota</taxon>
        <taxon>Viridiplantae</taxon>
        <taxon>Streptophyta</taxon>
        <taxon>Embryophyta</taxon>
        <taxon>Tracheophyta</taxon>
        <taxon>Spermatophyta</taxon>
        <taxon>Magnoliopsida</taxon>
        <taxon>eudicotyledons</taxon>
        <taxon>Gunneridae</taxon>
        <taxon>Pentapetalae</taxon>
        <taxon>rosids</taxon>
        <taxon>malvids</taxon>
        <taxon>Malvales</taxon>
        <taxon>Malvaceae</taxon>
        <taxon>Malvoideae</taxon>
        <taxon>Gossypium</taxon>
    </lineage>
</organism>
<sequence length="70" mass="8476">MHPLEKSVGFNLGTSRYEKKSRSFFLEYLWVSYFWKVEKVSYRMFSEDYSSFKEFVAILRQDNISEENIG</sequence>
<dbReference type="Proteomes" id="UP000593568">
    <property type="component" value="Unassembled WGS sequence"/>
</dbReference>
<gene>
    <name evidence="1" type="ORF">Gotri_025742</name>
</gene>
<dbReference type="EMBL" id="JABEZW010227502">
    <property type="protein sequence ID" value="MBA0788309.1"/>
    <property type="molecule type" value="Genomic_DNA"/>
</dbReference>
<comment type="caution">
    <text evidence="1">The sequence shown here is derived from an EMBL/GenBank/DDBJ whole genome shotgun (WGS) entry which is preliminary data.</text>
</comment>
<accession>A0A7J9FSM0</accession>
<protein>
    <submittedName>
        <fullName evidence="1">Uncharacterized protein</fullName>
    </submittedName>
</protein>
<keyword evidence="2" id="KW-1185">Reference proteome</keyword>
<dbReference type="AlphaFoldDB" id="A0A7J9FSM0"/>
<reference evidence="1 2" key="1">
    <citation type="journal article" date="2019" name="Genome Biol. Evol.">
        <title>Insights into the evolution of the New World diploid cottons (Gossypium, subgenus Houzingenia) based on genome sequencing.</title>
        <authorList>
            <person name="Grover C.E."/>
            <person name="Arick M.A. 2nd"/>
            <person name="Thrash A."/>
            <person name="Conover J.L."/>
            <person name="Sanders W.S."/>
            <person name="Peterson D.G."/>
            <person name="Frelichowski J.E."/>
            <person name="Scheffler J.A."/>
            <person name="Scheffler B.E."/>
            <person name="Wendel J.F."/>
        </authorList>
    </citation>
    <scope>NUCLEOTIDE SEQUENCE [LARGE SCALE GENOMIC DNA]</scope>
    <source>
        <strain evidence="1">8</strain>
        <tissue evidence="1">Leaf</tissue>
    </source>
</reference>
<name>A0A7J9FSM0_9ROSI</name>
<evidence type="ECO:0000313" key="1">
    <source>
        <dbReference type="EMBL" id="MBA0788309.1"/>
    </source>
</evidence>